<name>A0ACC3A303_9EURO</name>
<comment type="caution">
    <text evidence="1">The sequence shown here is derived from an EMBL/GenBank/DDBJ whole genome shotgun (WGS) entry which is preliminary data.</text>
</comment>
<keyword evidence="2" id="KW-1185">Reference proteome</keyword>
<accession>A0ACC3A303</accession>
<dbReference type="Proteomes" id="UP001172386">
    <property type="component" value="Unassembled WGS sequence"/>
</dbReference>
<organism evidence="1 2">
    <name type="scientific">Neophaeococcomyces mojaviensis</name>
    <dbReference type="NCBI Taxonomy" id="3383035"/>
    <lineage>
        <taxon>Eukaryota</taxon>
        <taxon>Fungi</taxon>
        <taxon>Dikarya</taxon>
        <taxon>Ascomycota</taxon>
        <taxon>Pezizomycotina</taxon>
        <taxon>Eurotiomycetes</taxon>
        <taxon>Chaetothyriomycetidae</taxon>
        <taxon>Chaetothyriales</taxon>
        <taxon>Chaetothyriales incertae sedis</taxon>
        <taxon>Neophaeococcomyces</taxon>
    </lineage>
</organism>
<proteinExistence type="predicted"/>
<dbReference type="EMBL" id="JAPDRQ010000116">
    <property type="protein sequence ID" value="KAJ9654610.1"/>
    <property type="molecule type" value="Genomic_DNA"/>
</dbReference>
<evidence type="ECO:0000313" key="1">
    <source>
        <dbReference type="EMBL" id="KAJ9654610.1"/>
    </source>
</evidence>
<sequence>MSAVQAFSQEPIITSHCSTSSIPFPKIPGLQFEQVQANLVQDYTKSLGRGEYIGHEAWNVSNLGFCNVSLTYTHTGHNDPINLQVWLPLGDDWNGRMVGVGGGGYSAGLFEFSQRSLAGAVSEGYVALSTDAGHDADDPDPDNWALTASGEVDMYRLENFAHVAQGDAATIGKLVSESFYGSKPKYSYWNGCSTGGRQGLMLAQRNPNAYDGILAMAPATNWAHFIPSLYWPQFIMNQLKEYPHECELSTLTAAAIMECDTDDGVVDGVISDPDACAFNPFDLVGQVVECPSSCTPMKISAAAAKVAAEAWSGPKTVHGDSLWYGVSPEAPLTGSFNLANTFCEEGKGCHAGAPFPIASSWLTHFVANNPKLDLATLTHMSYEKLFNESVTKLNKIMGSNDADLSRFRNTGGKMLTVHGLADQVIPPGGTKEYYETVLSKDPKAPSYFKYFEAPGFAHCYGGPGPFPGHIFDDLVAWVEEGKEPKTLLATTEPNEQGEVFERPLCQYPLVARYAGTGDPRKAQSYYCAESYLSATPIKILLKRARKALQNHSGSQTTARVEK</sequence>
<evidence type="ECO:0000313" key="2">
    <source>
        <dbReference type="Proteomes" id="UP001172386"/>
    </source>
</evidence>
<gene>
    <name evidence="1" type="ORF">H2198_006356</name>
</gene>
<reference evidence="1" key="1">
    <citation type="submission" date="2022-10" db="EMBL/GenBank/DDBJ databases">
        <title>Culturing micro-colonial fungi from biological soil crusts in the Mojave desert and describing Neophaeococcomyces mojavensis, and introducing the new genera and species Taxawa tesnikishii.</title>
        <authorList>
            <person name="Kurbessoian T."/>
            <person name="Stajich J.E."/>
        </authorList>
    </citation>
    <scope>NUCLEOTIDE SEQUENCE</scope>
    <source>
        <strain evidence="1">JES_112</strain>
    </source>
</reference>
<protein>
    <submittedName>
        <fullName evidence="1">Uncharacterized protein</fullName>
    </submittedName>
</protein>